<dbReference type="EMBL" id="JACLAN010000018">
    <property type="protein sequence ID" value="MBC8674457.1"/>
    <property type="molecule type" value="Genomic_DNA"/>
</dbReference>
<protein>
    <submittedName>
        <fullName evidence="1">Uncharacterized protein</fullName>
    </submittedName>
</protein>
<reference evidence="1" key="1">
    <citation type="submission" date="2020-07" db="EMBL/GenBank/DDBJ databases">
        <title>Carbapenem Resistant Aeromonas hydrophila Carrying blacphA7 Isolated from Two Solid Organ Transplant Patients.</title>
        <authorList>
            <person name="Hilt E."/>
            <person name="Fitzwater S.P."/>
            <person name="Ward K."/>
            <person name="De St Maurice A."/>
            <person name="Chandrasekaran S."/>
            <person name="Garner O.B."/>
            <person name="Yang S."/>
        </authorList>
    </citation>
    <scope>NUCLEOTIDE SEQUENCE</scope>
    <source>
        <strain evidence="1">B-1</strain>
    </source>
</reference>
<name>A0A926FPC5_AERHY</name>
<comment type="caution">
    <text evidence="1">The sequence shown here is derived from an EMBL/GenBank/DDBJ whole genome shotgun (WGS) entry which is preliminary data.</text>
</comment>
<accession>A0A926FPC5</accession>
<dbReference type="AlphaFoldDB" id="A0A926FPC5"/>
<evidence type="ECO:0000313" key="1">
    <source>
        <dbReference type="EMBL" id="MBC8674457.1"/>
    </source>
</evidence>
<proteinExistence type="predicted"/>
<organism evidence="1">
    <name type="scientific">Aeromonas hydrophila</name>
    <dbReference type="NCBI Taxonomy" id="644"/>
    <lineage>
        <taxon>Bacteria</taxon>
        <taxon>Pseudomonadati</taxon>
        <taxon>Pseudomonadota</taxon>
        <taxon>Gammaproteobacteria</taxon>
        <taxon>Aeromonadales</taxon>
        <taxon>Aeromonadaceae</taxon>
        <taxon>Aeromonas</taxon>
    </lineage>
</organism>
<sequence length="152" mass="15935">MKRKKSSKWRGRLGYRAASLGAMSPTIWPAPACRAGGVGLSIRTFWGLAGTCAAPAAGQHQGGGQTTGDHFGTLVFGIAELVSAEHKAENSMVPIRLPSRRIDTTRIAAMRMPPSGSPSALDIVRLVEAADMALDGLHPVNHPIRAGACGLR</sequence>
<gene>
    <name evidence="1" type="ORF">H2136_22910</name>
</gene>